<evidence type="ECO:0000256" key="6">
    <source>
        <dbReference type="RuleBase" id="RU003943"/>
    </source>
</evidence>
<dbReference type="Gene3D" id="1.10.3470.10">
    <property type="entry name" value="ABC transporter involved in vitamin B12 uptake, BtuC"/>
    <property type="match status" value="1"/>
</dbReference>
<dbReference type="AlphaFoldDB" id="A0A388SHH8"/>
<dbReference type="Proteomes" id="UP000266091">
    <property type="component" value="Unassembled WGS sequence"/>
</dbReference>
<feature type="transmembrane region" description="Helical" evidence="7">
    <location>
        <begin position="166"/>
        <end position="190"/>
    </location>
</feature>
<keyword evidence="5 7" id="KW-0472">Membrane</keyword>
<dbReference type="GO" id="GO:0043190">
    <property type="term" value="C:ATP-binding cassette (ABC) transporter complex"/>
    <property type="evidence" value="ECO:0007669"/>
    <property type="project" value="InterPro"/>
</dbReference>
<dbReference type="GO" id="GO:0055085">
    <property type="term" value="P:transmembrane transport"/>
    <property type="evidence" value="ECO:0007669"/>
    <property type="project" value="InterPro"/>
</dbReference>
<accession>A0A388SHH8</accession>
<evidence type="ECO:0000256" key="1">
    <source>
        <dbReference type="ARBA" id="ARBA00004141"/>
    </source>
</evidence>
<comment type="subcellular location">
    <subcellularLocation>
        <location evidence="6">Cell membrane</location>
        <topology evidence="6">Multi-pass membrane protein</topology>
    </subcellularLocation>
    <subcellularLocation>
        <location evidence="1">Membrane</location>
        <topology evidence="1">Multi-pass membrane protein</topology>
    </subcellularLocation>
</comment>
<proteinExistence type="inferred from homology"/>
<feature type="transmembrane region" description="Helical" evidence="7">
    <location>
        <begin position="251"/>
        <end position="270"/>
    </location>
</feature>
<organism evidence="8 9">
    <name type="scientific">Mesosutterella multiformis</name>
    <dbReference type="NCBI Taxonomy" id="2259133"/>
    <lineage>
        <taxon>Bacteria</taxon>
        <taxon>Pseudomonadati</taxon>
        <taxon>Pseudomonadota</taxon>
        <taxon>Betaproteobacteria</taxon>
        <taxon>Burkholderiales</taxon>
        <taxon>Sutterellaceae</taxon>
        <taxon>Mesosutterella</taxon>
    </lineage>
</organism>
<accession>A0A401LME8</accession>
<keyword evidence="9" id="KW-1185">Reference proteome</keyword>
<dbReference type="EMBL" id="BGZJ01000001">
    <property type="protein sequence ID" value="GBO94144.1"/>
    <property type="molecule type" value="Genomic_DNA"/>
</dbReference>
<dbReference type="Pfam" id="PF00950">
    <property type="entry name" value="ABC-3"/>
    <property type="match status" value="1"/>
</dbReference>
<evidence type="ECO:0000256" key="5">
    <source>
        <dbReference type="ARBA" id="ARBA00023136"/>
    </source>
</evidence>
<dbReference type="PANTHER" id="PTHR30477:SF0">
    <property type="entry name" value="METAL TRANSPORT SYSTEM MEMBRANE PROTEIN TM_0125-RELATED"/>
    <property type="match status" value="1"/>
</dbReference>
<protein>
    <submittedName>
        <fullName evidence="8">Metal ABC transporter permease</fullName>
    </submittedName>
</protein>
<feature type="transmembrane region" description="Helical" evidence="7">
    <location>
        <begin position="137"/>
        <end position="154"/>
    </location>
</feature>
<dbReference type="InterPro" id="IPR037294">
    <property type="entry name" value="ABC_BtuC-like"/>
</dbReference>
<sequence>MPDFSVFSDIFSFSFMRYAFFASICIGILCPTIGIFIVLRRFSLLGDTLAHASLAGAATGILCSGNPILYAIGYSVAAGAGIDLLQSRFPRRSDLTLAIVLALSAGIAVTLMSSGLLHANAESFLFGSILTVDRSDAIAILVLTAAAVLLTFLLRYDMIYVAFDEVAAKFAGVRIRAVSFLFSVIAAASVAASIKILGALVISSMVAIPVASALQFRKGIRATAVISIAVSVVSAIGGLFASYALNVAPGGATALISVFILLSVILILRIRAKITGQS</sequence>
<dbReference type="PANTHER" id="PTHR30477">
    <property type="entry name" value="ABC-TRANSPORTER METAL-BINDING PROTEIN"/>
    <property type="match status" value="1"/>
</dbReference>
<dbReference type="InterPro" id="IPR001626">
    <property type="entry name" value="ABC_TroCD"/>
</dbReference>
<name>A0A388SHH8_9BURK</name>
<dbReference type="SUPFAM" id="SSF81345">
    <property type="entry name" value="ABC transporter involved in vitamin B12 uptake, BtuC"/>
    <property type="match status" value="1"/>
</dbReference>
<feature type="transmembrane region" description="Helical" evidence="7">
    <location>
        <begin position="68"/>
        <end position="85"/>
    </location>
</feature>
<gene>
    <name evidence="8" type="ORF">MESMUL_14980</name>
</gene>
<reference evidence="8 9" key="1">
    <citation type="journal article" date="2018" name="Int. J. Syst. Evol. Microbiol.">
        <title>Mesosutterella multiformis gen. nov., sp. nov., a member of the family Sutterellaceae and Sutterella megalosphaeroides sp. nov., isolated from human faeces.</title>
        <authorList>
            <person name="Sakamoto M."/>
            <person name="Ikeyama N."/>
            <person name="Kunihiro T."/>
            <person name="Iino T."/>
            <person name="Yuki M."/>
            <person name="Ohkuma M."/>
        </authorList>
    </citation>
    <scope>NUCLEOTIDE SEQUENCE [LARGE SCALE GENOMIC DNA]</scope>
    <source>
        <strain evidence="8 9">4NBBH2</strain>
    </source>
</reference>
<dbReference type="GO" id="GO:0010043">
    <property type="term" value="P:response to zinc ion"/>
    <property type="evidence" value="ECO:0007669"/>
    <property type="project" value="TreeGrafter"/>
</dbReference>
<evidence type="ECO:0000256" key="7">
    <source>
        <dbReference type="SAM" id="Phobius"/>
    </source>
</evidence>
<keyword evidence="3 6" id="KW-0812">Transmembrane</keyword>
<evidence type="ECO:0000256" key="4">
    <source>
        <dbReference type="ARBA" id="ARBA00022989"/>
    </source>
</evidence>
<feature type="transmembrane region" description="Helical" evidence="7">
    <location>
        <begin position="223"/>
        <end position="245"/>
    </location>
</feature>
<feature type="transmembrane region" description="Helical" evidence="7">
    <location>
        <begin position="97"/>
        <end position="117"/>
    </location>
</feature>
<evidence type="ECO:0000256" key="3">
    <source>
        <dbReference type="ARBA" id="ARBA00022692"/>
    </source>
</evidence>
<keyword evidence="6" id="KW-0813">Transport</keyword>
<keyword evidence="4 7" id="KW-1133">Transmembrane helix</keyword>
<comment type="caution">
    <text evidence="8">The sequence shown here is derived from an EMBL/GenBank/DDBJ whole genome shotgun (WGS) entry which is preliminary data.</text>
</comment>
<evidence type="ECO:0000313" key="9">
    <source>
        <dbReference type="Proteomes" id="UP000266091"/>
    </source>
</evidence>
<dbReference type="RefSeq" id="WP_200832722.1">
    <property type="nucleotide sequence ID" value="NZ_BGZJ01000001.1"/>
</dbReference>
<comment type="similarity">
    <text evidence="2 6">Belongs to the ABC-3 integral membrane protein family.</text>
</comment>
<feature type="transmembrane region" description="Helical" evidence="7">
    <location>
        <begin position="20"/>
        <end position="39"/>
    </location>
</feature>
<evidence type="ECO:0000256" key="2">
    <source>
        <dbReference type="ARBA" id="ARBA00008034"/>
    </source>
</evidence>
<evidence type="ECO:0000313" key="8">
    <source>
        <dbReference type="EMBL" id="GBO94144.1"/>
    </source>
</evidence>